<comment type="similarity">
    <text evidence="4 18">Belongs to the SepSecS family.</text>
</comment>
<evidence type="ECO:0000256" key="3">
    <source>
        <dbReference type="ARBA" id="ARBA00004822"/>
    </source>
</evidence>
<comment type="catalytic activity">
    <reaction evidence="17 18">
        <text>O-phospho-L-seryl-tRNA(Sec) + selenophosphate + H2O = L-selenocysteinyl-tRNA(Sec) + 2 phosphate</text>
        <dbReference type="Rhea" id="RHEA:25041"/>
        <dbReference type="Rhea" id="RHEA-COMP:9743"/>
        <dbReference type="Rhea" id="RHEA-COMP:9947"/>
        <dbReference type="ChEBI" id="CHEBI:15377"/>
        <dbReference type="ChEBI" id="CHEBI:16144"/>
        <dbReference type="ChEBI" id="CHEBI:43474"/>
        <dbReference type="ChEBI" id="CHEBI:78551"/>
        <dbReference type="ChEBI" id="CHEBI:78573"/>
        <dbReference type="EC" id="2.9.1.2"/>
    </reaction>
</comment>
<evidence type="ECO:0000256" key="18">
    <source>
        <dbReference type="PIRNR" id="PIRNR017689"/>
    </source>
</evidence>
<dbReference type="InterPro" id="IPR015421">
    <property type="entry name" value="PyrdxlP-dep_Trfase_major"/>
</dbReference>
<proteinExistence type="inferred from homology"/>
<keyword evidence="8 18" id="KW-0808">Transferase</keyword>
<dbReference type="GO" id="GO:0005737">
    <property type="term" value="C:cytoplasm"/>
    <property type="evidence" value="ECO:0007669"/>
    <property type="project" value="UniProtKB-SubCell"/>
</dbReference>
<gene>
    <name evidence="21" type="ORF">DC041_0003867</name>
</gene>
<dbReference type="GO" id="GO:0001717">
    <property type="term" value="P:conversion of seryl-tRNAsec to selenocys-tRNAsec"/>
    <property type="evidence" value="ECO:0007669"/>
    <property type="project" value="UniProtKB-UniRule"/>
</dbReference>
<keyword evidence="18" id="KW-0963">Cytoplasm</keyword>
<evidence type="ECO:0000256" key="12">
    <source>
        <dbReference type="ARBA" id="ARBA00023266"/>
    </source>
</evidence>
<dbReference type="GO" id="GO:0000049">
    <property type="term" value="F:tRNA binding"/>
    <property type="evidence" value="ECO:0007669"/>
    <property type="project" value="UniProtKB-UniRule"/>
</dbReference>
<dbReference type="STRING" id="6184.A0A430QDV9"/>
<dbReference type="PANTHER" id="PTHR12944:SF2">
    <property type="entry name" value="O-PHOSPHOSERYL-TRNA(SEC) SELENIUM TRANSFERASE"/>
    <property type="match status" value="1"/>
</dbReference>
<comment type="cofactor">
    <cofactor evidence="1 18">
        <name>pyridoxal 5'-phosphate</name>
        <dbReference type="ChEBI" id="CHEBI:597326"/>
    </cofactor>
</comment>
<keyword evidence="11 18" id="KW-0648">Protein biosynthesis</keyword>
<evidence type="ECO:0000256" key="10">
    <source>
        <dbReference type="ARBA" id="ARBA00022898"/>
    </source>
</evidence>
<comment type="function">
    <text evidence="2 18">Converts O-phosphoseryl-tRNA(Sec) to selenocysteinyl-tRNA(Sec) required for selenoprotein biosynthesis.</text>
</comment>
<sequence>MIIQLQLAAPLQNLLHDGVGRLPDVGFSEADIESLLLQISSFDSNNWENSVGVGEREGRVLVNFIRRRHYGFTHGIGRSGDIAAIQPKASGSSLICRLTNQLLLDWLRKSGSPSTSACFLVPMATGMSLTLCLLAMKRRRPRRANFVLWSRIDQKSCFKCMLAAGLIPIPIELVTDTSNDQLCSNLDALEIALKNPAKYLLDHWPDAAQAYNVDDKSIENSTSDDIPSTTNHFYIDYFLDSCNQPIDLLYVQSTDKNLMVPVGGAVIAGFSTDLVDFPSTTNHFYIDYFLDSCNQPIDLLYVQSTDKNLMVPVGGAVIAGFSTDLVDFKFEKNNMIEDNQKREIFHQLTQIGANLFTQGCSGVSSTSIRPYINAASSIGQNEYEIDIFIKKLDKILQYFQYYIINNYNIDLMNTVTTMTTIKDDDDDDNDEIDQDNDVLSKESFKLNSRFI</sequence>
<evidence type="ECO:0000256" key="13">
    <source>
        <dbReference type="ARBA" id="ARBA00026053"/>
    </source>
</evidence>
<accession>A0A430QDV9</accession>
<comment type="caution">
    <text evidence="21">The sequence shown here is derived from an EMBL/GenBank/DDBJ whole genome shotgun (WGS) entry which is preliminary data.</text>
</comment>
<evidence type="ECO:0000256" key="9">
    <source>
        <dbReference type="ARBA" id="ARBA00022884"/>
    </source>
</evidence>
<dbReference type="Pfam" id="PF05889">
    <property type="entry name" value="SepSecS"/>
    <property type="match status" value="1"/>
</dbReference>
<evidence type="ECO:0000256" key="1">
    <source>
        <dbReference type="ARBA" id="ARBA00001933"/>
    </source>
</evidence>
<dbReference type="PANTHER" id="PTHR12944">
    <property type="entry name" value="SOLUBLE LIVER ANTIGEN/LIVER PANCREAS ANTIGEN"/>
    <property type="match status" value="1"/>
</dbReference>
<comment type="subunit">
    <text evidence="13">Homotetramer formed by a catalytic dimer and a non-catalytic dimer serving as a binding platform that orients tRNASec for catalysis. Each tetramer binds the CCA ends of two tRNAs which point to the active sites of the catalytic dimer.</text>
</comment>
<dbReference type="UniPathway" id="UPA00906">
    <property type="reaction ID" value="UER00898"/>
</dbReference>
<feature type="binding site" evidence="19">
    <location>
        <position position="78"/>
    </location>
    <ligand>
        <name>substrate</name>
    </ligand>
</feature>
<feature type="binding site" evidence="19">
    <location>
        <position position="79"/>
    </location>
    <ligand>
        <name>substrate</name>
    </ligand>
</feature>
<dbReference type="PIRSF" id="PIRSF017689">
    <property type="entry name" value="SepSecS"/>
    <property type="match status" value="1"/>
</dbReference>
<reference evidence="21 22" key="1">
    <citation type="journal article" date="2019" name="PLoS Pathog.">
        <title>Genome sequence of the bovine parasite Schistosoma bovis Tanzania.</title>
        <authorList>
            <person name="Oey H."/>
            <person name="Zakrzewski M."/>
            <person name="Gobert G."/>
            <person name="Gravermann K."/>
            <person name="Stoye J."/>
            <person name="Jones M."/>
            <person name="Mcmanus D."/>
            <person name="Krause L."/>
        </authorList>
    </citation>
    <scope>NUCLEOTIDE SEQUENCE [LARGE SCALE GENOMIC DNA]</scope>
    <source>
        <strain evidence="21 22">TAN1997</strain>
    </source>
</reference>
<dbReference type="GO" id="GO:0001514">
    <property type="term" value="P:selenocysteine incorporation"/>
    <property type="evidence" value="ECO:0007669"/>
    <property type="project" value="TreeGrafter"/>
</dbReference>
<evidence type="ECO:0000256" key="8">
    <source>
        <dbReference type="ARBA" id="ARBA00022679"/>
    </source>
</evidence>
<evidence type="ECO:0000256" key="4">
    <source>
        <dbReference type="ARBA" id="ARBA00007037"/>
    </source>
</evidence>
<dbReference type="EC" id="2.9.1.2" evidence="5 18"/>
<evidence type="ECO:0000256" key="16">
    <source>
        <dbReference type="ARBA" id="ARBA00032693"/>
    </source>
</evidence>
<evidence type="ECO:0000256" key="14">
    <source>
        <dbReference type="ARBA" id="ARBA00030669"/>
    </source>
</evidence>
<evidence type="ECO:0000256" key="15">
    <source>
        <dbReference type="ARBA" id="ARBA00032048"/>
    </source>
</evidence>
<evidence type="ECO:0000256" key="11">
    <source>
        <dbReference type="ARBA" id="ARBA00022917"/>
    </source>
</evidence>
<keyword evidence="12 18" id="KW-0711">Selenium</keyword>
<feature type="binding site" evidence="19">
    <location>
        <position position="56"/>
    </location>
    <ligand>
        <name>pyridoxal 5'-phosphate</name>
        <dbReference type="ChEBI" id="CHEBI:597326"/>
    </ligand>
</feature>
<dbReference type="GO" id="GO:0098621">
    <property type="term" value="F:O-phosphoseryl-tRNA(Sec) selenium transferase activity"/>
    <property type="evidence" value="ECO:0007669"/>
    <property type="project" value="UniProtKB-EC"/>
</dbReference>
<comment type="pathway">
    <text evidence="3 18">Aminoacyl-tRNA biosynthesis; selenocysteinyl-tRNA(Sec) biosynthesis; selenocysteinyl-tRNA(Sec) from L-seryl-tRNA(Sec) (archaeal/eukaryal route): step 2/2.</text>
</comment>
<evidence type="ECO:0000256" key="19">
    <source>
        <dbReference type="PIRSR" id="PIRSR017689-1"/>
    </source>
</evidence>
<dbReference type="InterPro" id="IPR008829">
    <property type="entry name" value="SepSecS/SepCysS"/>
</dbReference>
<evidence type="ECO:0000256" key="17">
    <source>
        <dbReference type="ARBA" id="ARBA00048808"/>
    </source>
</evidence>
<evidence type="ECO:0000256" key="5">
    <source>
        <dbReference type="ARBA" id="ARBA00012464"/>
    </source>
</evidence>
<feature type="binding site" evidence="19">
    <location>
        <position position="86"/>
    </location>
    <ligand>
        <name>substrate</name>
    </ligand>
</feature>
<dbReference type="EMBL" id="QMKO01001899">
    <property type="protein sequence ID" value="RTG85833.1"/>
    <property type="molecule type" value="Genomic_DNA"/>
</dbReference>
<dbReference type="Gene3D" id="3.40.640.10">
    <property type="entry name" value="Type I PLP-dependent aspartate aminotransferase-like (Major domain)"/>
    <property type="match status" value="3"/>
</dbReference>
<keyword evidence="9 18" id="KW-0694">RNA-binding</keyword>
<dbReference type="InterPro" id="IPR015424">
    <property type="entry name" value="PyrdxlP-dep_Trfase"/>
</dbReference>
<evidence type="ECO:0000256" key="7">
    <source>
        <dbReference type="ARBA" id="ARBA00022555"/>
    </source>
</evidence>
<dbReference type="Proteomes" id="UP000290809">
    <property type="component" value="Unassembled WGS sequence"/>
</dbReference>
<feature type="site" description="May act as a substrate filter by repelling compounds with a negatively charged alpha-carboxylate" evidence="20">
    <location>
        <position position="55"/>
    </location>
</feature>
<comment type="subcellular location">
    <subcellularLocation>
        <location evidence="18">Cytoplasm</location>
    </subcellularLocation>
</comment>
<evidence type="ECO:0000313" key="21">
    <source>
        <dbReference type="EMBL" id="RTG85833.1"/>
    </source>
</evidence>
<evidence type="ECO:0000256" key="6">
    <source>
        <dbReference type="ARBA" id="ARBA00021963"/>
    </source>
</evidence>
<dbReference type="InterPro" id="IPR019872">
    <property type="entry name" value="Sec-tRNA_Se_transferase"/>
</dbReference>
<feature type="modified residue" description="N6-(pyridoxal phosphate)lysine" evidence="20">
    <location>
        <position position="256"/>
    </location>
</feature>
<evidence type="ECO:0000256" key="2">
    <source>
        <dbReference type="ARBA" id="ARBA00002552"/>
    </source>
</evidence>
<evidence type="ECO:0000256" key="20">
    <source>
        <dbReference type="PIRSR" id="PIRSR017689-50"/>
    </source>
</evidence>
<name>A0A430QDV9_SCHBO</name>
<protein>
    <recommendedName>
        <fullName evidence="6 18">O-phosphoseryl-tRNA(Sec) selenium transferase</fullName>
        <ecNumber evidence="5 18">2.9.1.2</ecNumber>
    </recommendedName>
    <alternativeName>
        <fullName evidence="14 18">Selenocysteine synthase</fullName>
    </alternativeName>
    <alternativeName>
        <fullName evidence="15 18">Selenocysteinyl-tRNA(Sec) synthase</fullName>
    </alternativeName>
    <alternativeName>
        <fullName evidence="16 18">Sep-tRNA:Sec-tRNA synthase</fullName>
    </alternativeName>
</protein>
<dbReference type="SUPFAM" id="SSF53383">
    <property type="entry name" value="PLP-dependent transferases"/>
    <property type="match status" value="1"/>
</dbReference>
<keyword evidence="7 18" id="KW-0820">tRNA-binding</keyword>
<dbReference type="AlphaFoldDB" id="A0A430QDV9"/>
<organism evidence="21 22">
    <name type="scientific">Schistosoma bovis</name>
    <name type="common">Blood fluke</name>
    <dbReference type="NCBI Taxonomy" id="6184"/>
    <lineage>
        <taxon>Eukaryota</taxon>
        <taxon>Metazoa</taxon>
        <taxon>Spiralia</taxon>
        <taxon>Lophotrochozoa</taxon>
        <taxon>Platyhelminthes</taxon>
        <taxon>Trematoda</taxon>
        <taxon>Digenea</taxon>
        <taxon>Strigeidida</taxon>
        <taxon>Schistosomatoidea</taxon>
        <taxon>Schistosomatidae</taxon>
        <taxon>Schistosoma</taxon>
    </lineage>
</organism>
<evidence type="ECO:0000313" key="22">
    <source>
        <dbReference type="Proteomes" id="UP000290809"/>
    </source>
</evidence>
<keyword evidence="10 18" id="KW-0663">Pyridoxal phosphate</keyword>
<keyword evidence="22" id="KW-1185">Reference proteome</keyword>